<sequence length="432" mass="47243">MAALHCVARKRSSVVVVAVVLLLTAGGCGLIGGSSGEEPSSPPAGTSEEPSAHDEVDPEQVTLEEARRHLAQYNVVAATELLAPLRSPEADTVRSEIAAVEATLRPWPDNATIPHIFFHSLIVDTALAFDGDEDSAGYDLYMATQAEFERTLESLYERGYILVSPHDIAAKDDAGRMQYRPIMLPEGKHPIVLSQDDANYYDYMSGDGFATRLVLRDGRVVNEYIDAEGAVHEGDYDIVPIVDRFVEQHPDFAYHGHKGVLAVTGYEGVLGYRTSPFDPPSPTFAEDQEQAKEVAAALRDTGWEFASHSWGHIDLGTADFARFQRDAQRWRDEVEPLVGPTDLLIYPFGADIAGPEPYGGPKYDLFRELGFSYFFGVDGSTNAWHQLGGDYLRQARINIDGIRLRGAIESGGGVLAPFFDPQSVIDTARPVG</sequence>
<protein>
    <submittedName>
        <fullName evidence="2">Polysaccharide deacetylase</fullName>
    </submittedName>
</protein>
<accession>A0A3L8PJ50</accession>
<feature type="compositionally biased region" description="Low complexity" evidence="1">
    <location>
        <begin position="36"/>
        <end position="49"/>
    </location>
</feature>
<name>A0A3L8PJ50_9ACTN</name>
<dbReference type="Gene3D" id="3.20.20.370">
    <property type="entry name" value="Glycoside hydrolase/deacetylase"/>
    <property type="match status" value="1"/>
</dbReference>
<dbReference type="OrthoDB" id="3722973at2"/>
<evidence type="ECO:0000313" key="2">
    <source>
        <dbReference type="EMBL" id="RLV55377.1"/>
    </source>
</evidence>
<dbReference type="RefSeq" id="WP_121794717.1">
    <property type="nucleotide sequence ID" value="NZ_RDBF01000008.1"/>
</dbReference>
<dbReference type="PANTHER" id="PTHR34216:SF3">
    <property type="entry name" value="POLY-BETA-1,6-N-ACETYL-D-GLUCOSAMINE N-DEACETYLASE"/>
    <property type="match status" value="1"/>
</dbReference>
<evidence type="ECO:0000313" key="3">
    <source>
        <dbReference type="Proteomes" id="UP000282515"/>
    </source>
</evidence>
<proteinExistence type="predicted"/>
<dbReference type="PANTHER" id="PTHR34216">
    <property type="match status" value="1"/>
</dbReference>
<keyword evidence="3" id="KW-1185">Reference proteome</keyword>
<dbReference type="EMBL" id="RDBF01000008">
    <property type="protein sequence ID" value="RLV55377.1"/>
    <property type="molecule type" value="Genomic_DNA"/>
</dbReference>
<dbReference type="Proteomes" id="UP000282515">
    <property type="component" value="Unassembled WGS sequence"/>
</dbReference>
<dbReference type="GO" id="GO:0005975">
    <property type="term" value="P:carbohydrate metabolic process"/>
    <property type="evidence" value="ECO:0007669"/>
    <property type="project" value="InterPro"/>
</dbReference>
<organism evidence="2 3">
    <name type="scientific">Aeromicrobium phragmitis</name>
    <dbReference type="NCBI Taxonomy" id="2478914"/>
    <lineage>
        <taxon>Bacteria</taxon>
        <taxon>Bacillati</taxon>
        <taxon>Actinomycetota</taxon>
        <taxon>Actinomycetes</taxon>
        <taxon>Propionibacteriales</taxon>
        <taxon>Nocardioidaceae</taxon>
        <taxon>Aeromicrobium</taxon>
    </lineage>
</organism>
<dbReference type="InterPro" id="IPR011330">
    <property type="entry name" value="Glyco_hydro/deAcase_b/a-brl"/>
</dbReference>
<evidence type="ECO:0000256" key="1">
    <source>
        <dbReference type="SAM" id="MobiDB-lite"/>
    </source>
</evidence>
<reference evidence="2 3" key="1">
    <citation type="submission" date="2018-10" db="EMBL/GenBank/DDBJ databases">
        <title>Aeromicrobium sp. 9W16Y-2 whole genome shotgun sequence.</title>
        <authorList>
            <person name="Li F."/>
        </authorList>
    </citation>
    <scope>NUCLEOTIDE SEQUENCE [LARGE SCALE GENOMIC DNA]</scope>
    <source>
        <strain evidence="2 3">9W16Y-2</strain>
    </source>
</reference>
<gene>
    <name evidence="2" type="ORF">D9V41_11520</name>
</gene>
<dbReference type="SUPFAM" id="SSF88713">
    <property type="entry name" value="Glycoside hydrolase/deacetylase"/>
    <property type="match status" value="1"/>
</dbReference>
<dbReference type="AlphaFoldDB" id="A0A3L8PJ50"/>
<comment type="caution">
    <text evidence="2">The sequence shown here is derived from an EMBL/GenBank/DDBJ whole genome shotgun (WGS) entry which is preliminary data.</text>
</comment>
<feature type="region of interest" description="Disordered" evidence="1">
    <location>
        <begin position="32"/>
        <end position="59"/>
    </location>
</feature>
<dbReference type="InterPro" id="IPR051398">
    <property type="entry name" value="Polysacch_Deacetylase"/>
</dbReference>